<evidence type="ECO:0000313" key="8">
    <source>
        <dbReference type="EMBL" id="CAA9225206.1"/>
    </source>
</evidence>
<protein>
    <submittedName>
        <fullName evidence="8">Cytochrome c-type biogenesis protein CcdA (DsbD analog)</fullName>
    </submittedName>
</protein>
<dbReference type="PANTHER" id="PTHR31272">
    <property type="entry name" value="CYTOCHROME C-TYPE BIOGENESIS PROTEIN HI_1454-RELATED"/>
    <property type="match status" value="1"/>
</dbReference>
<keyword evidence="4 6" id="KW-1133">Transmembrane helix</keyword>
<dbReference type="PANTHER" id="PTHR31272:SF4">
    <property type="entry name" value="CYTOCHROME C-TYPE BIOGENESIS PROTEIN HI_1454-RELATED"/>
    <property type="match status" value="1"/>
</dbReference>
<organism evidence="8">
    <name type="scientific">uncultured Acidimicrobiales bacterium</name>
    <dbReference type="NCBI Taxonomy" id="310071"/>
    <lineage>
        <taxon>Bacteria</taxon>
        <taxon>Bacillati</taxon>
        <taxon>Actinomycetota</taxon>
        <taxon>Acidimicrobiia</taxon>
        <taxon>Acidimicrobiales</taxon>
        <taxon>environmental samples</taxon>
    </lineage>
</organism>
<dbReference type="EMBL" id="CADCSZ010000053">
    <property type="protein sequence ID" value="CAA9225206.1"/>
    <property type="molecule type" value="Genomic_DNA"/>
</dbReference>
<dbReference type="GO" id="GO:0016020">
    <property type="term" value="C:membrane"/>
    <property type="evidence" value="ECO:0007669"/>
    <property type="project" value="UniProtKB-SubCell"/>
</dbReference>
<evidence type="ECO:0000256" key="3">
    <source>
        <dbReference type="ARBA" id="ARBA00022692"/>
    </source>
</evidence>
<gene>
    <name evidence="8" type="ORF">AVDCRST_MAG76-920</name>
</gene>
<dbReference type="Pfam" id="PF02683">
    <property type="entry name" value="DsbD_TM"/>
    <property type="match status" value="1"/>
</dbReference>
<keyword evidence="3 6" id="KW-0812">Transmembrane</keyword>
<feature type="domain" description="Cytochrome C biogenesis protein transmembrane" evidence="7">
    <location>
        <begin position="18"/>
        <end position="223"/>
    </location>
</feature>
<feature type="transmembrane region" description="Helical" evidence="6">
    <location>
        <begin position="211"/>
        <end position="232"/>
    </location>
</feature>
<evidence type="ECO:0000256" key="6">
    <source>
        <dbReference type="SAM" id="Phobius"/>
    </source>
</evidence>
<evidence type="ECO:0000256" key="2">
    <source>
        <dbReference type="ARBA" id="ARBA00006143"/>
    </source>
</evidence>
<dbReference type="AlphaFoldDB" id="A0A6J4HHZ1"/>
<feature type="transmembrane region" description="Helical" evidence="6">
    <location>
        <begin position="143"/>
        <end position="168"/>
    </location>
</feature>
<comment type="similarity">
    <text evidence="2">Belongs to the DsbD family.</text>
</comment>
<feature type="transmembrane region" description="Helical" evidence="6">
    <location>
        <begin position="180"/>
        <end position="199"/>
    </location>
</feature>
<evidence type="ECO:0000256" key="1">
    <source>
        <dbReference type="ARBA" id="ARBA00004141"/>
    </source>
</evidence>
<keyword evidence="5 6" id="KW-0472">Membrane</keyword>
<dbReference type="InterPro" id="IPR003834">
    <property type="entry name" value="Cyt_c_assmbl_TM_dom"/>
</dbReference>
<comment type="subcellular location">
    <subcellularLocation>
        <location evidence="1">Membrane</location>
        <topology evidence="1">Multi-pass membrane protein</topology>
    </subcellularLocation>
</comment>
<feature type="transmembrane region" description="Helical" evidence="6">
    <location>
        <begin position="105"/>
        <end position="122"/>
    </location>
</feature>
<sequence length="258" mass="26376">MSGLLAVSLPSSLAPGLAVAFLAGGVSFLSPCVLPLVPSYLSLMSGVGASELAVATKVDQRRLLRSTLLFVAGYTAVFTALGAGASAVGSFLFDHQLGLRKLSGALIVVMGLALAGLVRPGFFDRERRLHVSPSALGAYAPPVMGAAFAFGWSPCIGPVLGAILGLAAESASLGRGVLLLLAYSAGLAVPFIASGLAFGRLTGAFSWVKRHFGVINLVSGLLLALFGVLLLTNSVTDVVRWLQDALRAIGLDALTNSL</sequence>
<feature type="transmembrane region" description="Helical" evidence="6">
    <location>
        <begin position="68"/>
        <end position="93"/>
    </location>
</feature>
<evidence type="ECO:0000256" key="4">
    <source>
        <dbReference type="ARBA" id="ARBA00022989"/>
    </source>
</evidence>
<evidence type="ECO:0000256" key="5">
    <source>
        <dbReference type="ARBA" id="ARBA00023136"/>
    </source>
</evidence>
<reference evidence="8" key="1">
    <citation type="submission" date="2020-02" db="EMBL/GenBank/DDBJ databases">
        <authorList>
            <person name="Meier V. D."/>
        </authorList>
    </citation>
    <scope>NUCLEOTIDE SEQUENCE</scope>
    <source>
        <strain evidence="8">AVDCRST_MAG76</strain>
    </source>
</reference>
<accession>A0A6J4HHZ1</accession>
<evidence type="ECO:0000259" key="7">
    <source>
        <dbReference type="Pfam" id="PF02683"/>
    </source>
</evidence>
<dbReference type="GO" id="GO:0017004">
    <property type="term" value="P:cytochrome complex assembly"/>
    <property type="evidence" value="ECO:0007669"/>
    <property type="project" value="InterPro"/>
</dbReference>
<dbReference type="InterPro" id="IPR051790">
    <property type="entry name" value="Cytochrome_c-biogenesis_DsbD"/>
</dbReference>
<name>A0A6J4HHZ1_9ACTN</name>
<proteinExistence type="inferred from homology"/>